<feature type="transmembrane region" description="Helical" evidence="7">
    <location>
        <begin position="285"/>
        <end position="309"/>
    </location>
</feature>
<dbReference type="EMBL" id="JBIRYI010000004">
    <property type="protein sequence ID" value="MFI2486915.1"/>
    <property type="molecule type" value="Genomic_DNA"/>
</dbReference>
<keyword evidence="6 7" id="KW-0472">Membrane</keyword>
<dbReference type="SUPFAM" id="SSF161098">
    <property type="entry name" value="MetI-like"/>
    <property type="match status" value="1"/>
</dbReference>
<comment type="similarity">
    <text evidence="7">Belongs to the binding-protein-dependent transport system permease family.</text>
</comment>
<feature type="transmembrane region" description="Helical" evidence="7">
    <location>
        <begin position="38"/>
        <end position="66"/>
    </location>
</feature>
<comment type="caution">
    <text evidence="10">The sequence shown here is derived from an EMBL/GenBank/DDBJ whole genome shotgun (WGS) entry which is preliminary data.</text>
</comment>
<dbReference type="PANTHER" id="PTHR30193">
    <property type="entry name" value="ABC TRANSPORTER PERMEASE PROTEIN"/>
    <property type="match status" value="1"/>
</dbReference>
<comment type="subcellular location">
    <subcellularLocation>
        <location evidence="1 7">Cell membrane</location>
        <topology evidence="1 7">Multi-pass membrane protein</topology>
    </subcellularLocation>
</comment>
<keyword evidence="11" id="KW-1185">Reference proteome</keyword>
<evidence type="ECO:0000256" key="1">
    <source>
        <dbReference type="ARBA" id="ARBA00004651"/>
    </source>
</evidence>
<evidence type="ECO:0000256" key="8">
    <source>
        <dbReference type="SAM" id="MobiDB-lite"/>
    </source>
</evidence>
<feature type="transmembrane region" description="Helical" evidence="7">
    <location>
        <begin position="133"/>
        <end position="154"/>
    </location>
</feature>
<sequence>MTDTTMYQSTTAAGRPASAGRTGGRSARRAKGRRVEPLYYVFLVPTLLIFTAFVIIPALIGIFYSLTDYVGFGDWSFLGLRNYAALFSDPRILESYGFTLGFALVTVVVAQTIALALAVALTRRIRFATTLRTVFVIPMVVSGIVVAYVFNFLFSNSLPAIATAVGFGPLEESILGNPDLAWLSIVIVSAWQTIPGALLVYTAGLTSIPSDLYEASALDGATPWRQFRSITVPLIAGFILINTILGVKGYLGVYDVIVGLTGGGPGTATSSVAMTIFGGFTGGDYAYQMANATVFLVVTALISVAQIVATRGRAVQL</sequence>
<evidence type="ECO:0000256" key="6">
    <source>
        <dbReference type="ARBA" id="ARBA00023136"/>
    </source>
</evidence>
<keyword evidence="2 7" id="KW-0813">Transport</keyword>
<feature type="transmembrane region" description="Helical" evidence="7">
    <location>
        <begin position="96"/>
        <end position="121"/>
    </location>
</feature>
<dbReference type="Gene3D" id="1.10.3720.10">
    <property type="entry name" value="MetI-like"/>
    <property type="match status" value="1"/>
</dbReference>
<dbReference type="Proteomes" id="UP001611580">
    <property type="component" value="Unassembled WGS sequence"/>
</dbReference>
<dbReference type="InterPro" id="IPR000515">
    <property type="entry name" value="MetI-like"/>
</dbReference>
<feature type="compositionally biased region" description="Low complexity" evidence="8">
    <location>
        <begin position="9"/>
        <end position="20"/>
    </location>
</feature>
<evidence type="ECO:0000256" key="7">
    <source>
        <dbReference type="RuleBase" id="RU363032"/>
    </source>
</evidence>
<keyword evidence="4 7" id="KW-0812">Transmembrane</keyword>
<dbReference type="InterPro" id="IPR051393">
    <property type="entry name" value="ABC_transporter_permease"/>
</dbReference>
<protein>
    <submittedName>
        <fullName evidence="10">Carbohydrate ABC transporter permease</fullName>
    </submittedName>
</protein>
<reference evidence="10 11" key="1">
    <citation type="submission" date="2024-10" db="EMBL/GenBank/DDBJ databases">
        <title>The Natural Products Discovery Center: Release of the First 8490 Sequenced Strains for Exploring Actinobacteria Biosynthetic Diversity.</title>
        <authorList>
            <person name="Kalkreuter E."/>
            <person name="Kautsar S.A."/>
            <person name="Yang D."/>
            <person name="Bader C.D."/>
            <person name="Teijaro C.N."/>
            <person name="Fluegel L."/>
            <person name="Davis C.M."/>
            <person name="Simpson J.R."/>
            <person name="Lauterbach L."/>
            <person name="Steele A.D."/>
            <person name="Gui C."/>
            <person name="Meng S."/>
            <person name="Li G."/>
            <person name="Viehrig K."/>
            <person name="Ye F."/>
            <person name="Su P."/>
            <person name="Kiefer A.F."/>
            <person name="Nichols A."/>
            <person name="Cepeda A.J."/>
            <person name="Yan W."/>
            <person name="Fan B."/>
            <person name="Jiang Y."/>
            <person name="Adhikari A."/>
            <person name="Zheng C.-J."/>
            <person name="Schuster L."/>
            <person name="Cowan T.M."/>
            <person name="Smanski M.J."/>
            <person name="Chevrette M.G."/>
            <person name="De Carvalho L.P.S."/>
            <person name="Shen B."/>
        </authorList>
    </citation>
    <scope>NUCLEOTIDE SEQUENCE [LARGE SCALE GENOMIC DNA]</scope>
    <source>
        <strain evidence="10 11">NPDC019481</strain>
    </source>
</reference>
<evidence type="ECO:0000256" key="3">
    <source>
        <dbReference type="ARBA" id="ARBA00022475"/>
    </source>
</evidence>
<dbReference type="RefSeq" id="WP_397403236.1">
    <property type="nucleotide sequence ID" value="NZ_JBIRYI010000004.1"/>
</dbReference>
<evidence type="ECO:0000313" key="11">
    <source>
        <dbReference type="Proteomes" id="UP001611580"/>
    </source>
</evidence>
<proteinExistence type="inferred from homology"/>
<dbReference type="Pfam" id="PF00528">
    <property type="entry name" value="BPD_transp_1"/>
    <property type="match status" value="1"/>
</dbReference>
<dbReference type="CDD" id="cd06261">
    <property type="entry name" value="TM_PBP2"/>
    <property type="match status" value="1"/>
</dbReference>
<dbReference type="InterPro" id="IPR035906">
    <property type="entry name" value="MetI-like_sf"/>
</dbReference>
<dbReference type="PANTHER" id="PTHR30193:SF37">
    <property type="entry name" value="INNER MEMBRANE ABC TRANSPORTER PERMEASE PROTEIN YCJO"/>
    <property type="match status" value="1"/>
</dbReference>
<name>A0ABW7XHW4_9MICO</name>
<accession>A0ABW7XHW4</accession>
<keyword evidence="3" id="KW-1003">Cell membrane</keyword>
<organism evidence="10 11">
    <name type="scientific">Promicromonospora kroppenstedtii</name>
    <dbReference type="NCBI Taxonomy" id="440482"/>
    <lineage>
        <taxon>Bacteria</taxon>
        <taxon>Bacillati</taxon>
        <taxon>Actinomycetota</taxon>
        <taxon>Actinomycetes</taxon>
        <taxon>Micrococcales</taxon>
        <taxon>Promicromonosporaceae</taxon>
        <taxon>Promicromonospora</taxon>
    </lineage>
</organism>
<evidence type="ECO:0000256" key="5">
    <source>
        <dbReference type="ARBA" id="ARBA00022989"/>
    </source>
</evidence>
<keyword evidence="5 7" id="KW-1133">Transmembrane helix</keyword>
<dbReference type="PROSITE" id="PS50928">
    <property type="entry name" value="ABC_TM1"/>
    <property type="match status" value="1"/>
</dbReference>
<feature type="transmembrane region" description="Helical" evidence="7">
    <location>
        <begin position="230"/>
        <end position="251"/>
    </location>
</feature>
<evidence type="ECO:0000259" key="9">
    <source>
        <dbReference type="PROSITE" id="PS50928"/>
    </source>
</evidence>
<gene>
    <name evidence="10" type="ORF">ACH47X_08395</name>
</gene>
<evidence type="ECO:0000256" key="2">
    <source>
        <dbReference type="ARBA" id="ARBA00022448"/>
    </source>
</evidence>
<feature type="domain" description="ABC transmembrane type-1" evidence="9">
    <location>
        <begin position="96"/>
        <end position="306"/>
    </location>
</feature>
<evidence type="ECO:0000256" key="4">
    <source>
        <dbReference type="ARBA" id="ARBA00022692"/>
    </source>
</evidence>
<feature type="region of interest" description="Disordered" evidence="8">
    <location>
        <begin position="1"/>
        <end position="28"/>
    </location>
</feature>
<evidence type="ECO:0000313" key="10">
    <source>
        <dbReference type="EMBL" id="MFI2486915.1"/>
    </source>
</evidence>